<accession>A0A418STI0</accession>
<dbReference type="RefSeq" id="WP_119750070.1">
    <property type="nucleotide sequence ID" value="NZ_QZCG01000009.1"/>
</dbReference>
<protein>
    <submittedName>
        <fullName evidence="3">Flavin reductase</fullName>
    </submittedName>
</protein>
<organism evidence="3 4">
    <name type="scientific">Paracoccus onubensis</name>
    <dbReference type="NCBI Taxonomy" id="1675788"/>
    <lineage>
        <taxon>Bacteria</taxon>
        <taxon>Pseudomonadati</taxon>
        <taxon>Pseudomonadota</taxon>
        <taxon>Alphaproteobacteria</taxon>
        <taxon>Rhodobacterales</taxon>
        <taxon>Paracoccaceae</taxon>
        <taxon>Paracoccus</taxon>
    </lineage>
</organism>
<dbReference type="Gene3D" id="2.30.110.10">
    <property type="entry name" value="Electron Transport, Fmn-binding Protein, Chain A"/>
    <property type="match status" value="1"/>
</dbReference>
<dbReference type="Pfam" id="PF01613">
    <property type="entry name" value="Flavin_Reduct"/>
    <property type="match status" value="1"/>
</dbReference>
<dbReference type="AlphaFoldDB" id="A0A418STI0"/>
<dbReference type="OrthoDB" id="9789254at2"/>
<evidence type="ECO:0000256" key="1">
    <source>
        <dbReference type="ARBA" id="ARBA00023002"/>
    </source>
</evidence>
<reference evidence="4" key="1">
    <citation type="submission" date="2018-09" db="EMBL/GenBank/DDBJ databases">
        <title>Acidovorax cavernicola nov. sp. isolated from Gruta de las Maravillas (Aracena, Spain).</title>
        <authorList>
            <person name="Jurado V."/>
            <person name="Gutierrez-Patricio S."/>
            <person name="Gonzalez-Pimentel J.L."/>
            <person name="Miller A.Z."/>
            <person name="Laiz L."/>
            <person name="Saiz-Jimenez C."/>
        </authorList>
    </citation>
    <scope>NUCLEOTIDE SEQUENCE [LARGE SCALE GENOMIC DNA]</scope>
    <source>
        <strain evidence="4">1011MAR3C25</strain>
    </source>
</reference>
<sequence length="184" mass="19955">MRNTMSRQIQTAVSKSLATVADGVSREEFLQAMKQAASLVSVITTTVGGQRKALTVGSFLSVSADPPLMSVCVNRNSRMCQAMKDSKTFGIHVLSDAQSYVADNFAGRPQSGDSYDFSCVEWLEQGEGREALMEGASISAECEVETVVDAGSHCIFIGAVTNIKTDEKRPLLYWNRLYGFPSHA</sequence>
<keyword evidence="4" id="KW-1185">Reference proteome</keyword>
<dbReference type="EMBL" id="QZCG01000009">
    <property type="protein sequence ID" value="RJE84187.1"/>
    <property type="molecule type" value="Genomic_DNA"/>
</dbReference>
<dbReference type="InterPro" id="IPR012349">
    <property type="entry name" value="Split_barrel_FMN-bd"/>
</dbReference>
<comment type="caution">
    <text evidence="3">The sequence shown here is derived from an EMBL/GenBank/DDBJ whole genome shotgun (WGS) entry which is preliminary data.</text>
</comment>
<dbReference type="PANTHER" id="PTHR30466:SF1">
    <property type="entry name" value="FMN REDUCTASE (NADH) RUTF"/>
    <property type="match status" value="1"/>
</dbReference>
<evidence type="ECO:0000259" key="2">
    <source>
        <dbReference type="SMART" id="SM00903"/>
    </source>
</evidence>
<dbReference type="InterPro" id="IPR002563">
    <property type="entry name" value="Flavin_Rdtase-like_dom"/>
</dbReference>
<evidence type="ECO:0000313" key="4">
    <source>
        <dbReference type="Proteomes" id="UP000284202"/>
    </source>
</evidence>
<dbReference type="GO" id="GO:0010181">
    <property type="term" value="F:FMN binding"/>
    <property type="evidence" value="ECO:0007669"/>
    <property type="project" value="InterPro"/>
</dbReference>
<dbReference type="Proteomes" id="UP000284202">
    <property type="component" value="Unassembled WGS sequence"/>
</dbReference>
<gene>
    <name evidence="3" type="ORF">D3P04_14410</name>
</gene>
<dbReference type="PANTHER" id="PTHR30466">
    <property type="entry name" value="FLAVIN REDUCTASE"/>
    <property type="match status" value="1"/>
</dbReference>
<feature type="domain" description="Flavin reductase like" evidence="2">
    <location>
        <begin position="33"/>
        <end position="180"/>
    </location>
</feature>
<evidence type="ECO:0000313" key="3">
    <source>
        <dbReference type="EMBL" id="RJE84187.1"/>
    </source>
</evidence>
<dbReference type="InterPro" id="IPR050268">
    <property type="entry name" value="NADH-dep_flavin_reductase"/>
</dbReference>
<dbReference type="GO" id="GO:0042602">
    <property type="term" value="F:riboflavin reductase (NADPH) activity"/>
    <property type="evidence" value="ECO:0007669"/>
    <property type="project" value="TreeGrafter"/>
</dbReference>
<dbReference type="SUPFAM" id="SSF50475">
    <property type="entry name" value="FMN-binding split barrel"/>
    <property type="match status" value="1"/>
</dbReference>
<name>A0A418STI0_9RHOB</name>
<proteinExistence type="predicted"/>
<dbReference type="SMART" id="SM00903">
    <property type="entry name" value="Flavin_Reduct"/>
    <property type="match status" value="1"/>
</dbReference>
<keyword evidence="1" id="KW-0560">Oxidoreductase</keyword>